<keyword evidence="3" id="KW-0812">Transmembrane</keyword>
<dbReference type="Gene3D" id="3.30.750.24">
    <property type="entry name" value="STAS domain"/>
    <property type="match status" value="1"/>
</dbReference>
<feature type="compositionally biased region" description="Basic and acidic residues" evidence="2">
    <location>
        <begin position="322"/>
        <end position="333"/>
    </location>
</feature>
<dbReference type="GO" id="GO:0016020">
    <property type="term" value="C:membrane"/>
    <property type="evidence" value="ECO:0007669"/>
    <property type="project" value="InterPro"/>
</dbReference>
<dbReference type="InterPro" id="IPR001902">
    <property type="entry name" value="SLC26A/SulP_fam"/>
</dbReference>
<feature type="coiled-coil region" evidence="1">
    <location>
        <begin position="94"/>
        <end position="121"/>
    </location>
</feature>
<dbReference type="CDD" id="cd07042">
    <property type="entry name" value="STAS_SulP_like_sulfate_transporter"/>
    <property type="match status" value="1"/>
</dbReference>
<dbReference type="SUPFAM" id="SSF52091">
    <property type="entry name" value="SpoIIaa-like"/>
    <property type="match status" value="1"/>
</dbReference>
<dbReference type="Pfam" id="PF01740">
    <property type="entry name" value="STAS"/>
    <property type="match status" value="1"/>
</dbReference>
<evidence type="ECO:0000256" key="3">
    <source>
        <dbReference type="SAM" id="Phobius"/>
    </source>
</evidence>
<name>A0AAV4GY36_9GAST</name>
<dbReference type="PROSITE" id="PS50801">
    <property type="entry name" value="STAS"/>
    <property type="match status" value="1"/>
</dbReference>
<dbReference type="AlphaFoldDB" id="A0AAV4GY36"/>
<comment type="caution">
    <text evidence="5">The sequence shown here is derived from an EMBL/GenBank/DDBJ whole genome shotgun (WGS) entry which is preliminary data.</text>
</comment>
<sequence length="333" mass="36374">AVWLITFSATALLDVDLGLLVGVVFALLTVIIRSQRPYSCILGQVPGTDIYKDISVYKVAEETPNIKIFRFDSALFFANSEFFKSSLYKLTVNPNDLKEKLKKLNKKKRKEEKEQLGLNIQIDPEDPKLTGGIKEEHNGNSQGVVVASSNMDTDGSSSSGTRDIHSLTDIQYIILDCSTMSYVDSMGVKVLKQVISELKAFNITVYLAQCKSSVREMFESTGFYNTGPRHYMFITIHDAVVSAQLNQWSILSVESESPDIVNGNNNATIDDSHKTDGVEDSSTGKELVSSGDSTASPNSTSTAPSSPTATQQKAGADLDDNGPDKTDMEKTEV</sequence>
<proteinExistence type="predicted"/>
<keyword evidence="3" id="KW-0472">Membrane</keyword>
<reference evidence="5 6" key="1">
    <citation type="journal article" date="2021" name="Elife">
        <title>Chloroplast acquisition without the gene transfer in kleptoplastic sea slugs, Plakobranchus ocellatus.</title>
        <authorList>
            <person name="Maeda T."/>
            <person name="Takahashi S."/>
            <person name="Yoshida T."/>
            <person name="Shimamura S."/>
            <person name="Takaki Y."/>
            <person name="Nagai Y."/>
            <person name="Toyoda A."/>
            <person name="Suzuki Y."/>
            <person name="Arimoto A."/>
            <person name="Ishii H."/>
            <person name="Satoh N."/>
            <person name="Nishiyama T."/>
            <person name="Hasebe M."/>
            <person name="Maruyama T."/>
            <person name="Minagawa J."/>
            <person name="Obokata J."/>
            <person name="Shigenobu S."/>
        </authorList>
    </citation>
    <scope>NUCLEOTIDE SEQUENCE [LARGE SCALE GENOMIC DNA]</scope>
</reference>
<feature type="region of interest" description="Disordered" evidence="2">
    <location>
        <begin position="257"/>
        <end position="333"/>
    </location>
</feature>
<feature type="domain" description="STAS" evidence="4">
    <location>
        <begin position="56"/>
        <end position="243"/>
    </location>
</feature>
<feature type="transmembrane region" description="Helical" evidence="3">
    <location>
        <begin position="12"/>
        <end position="32"/>
    </location>
</feature>
<gene>
    <name evidence="5" type="ORF">ElyMa_002561500</name>
</gene>
<accession>A0AAV4GY36</accession>
<dbReference type="InterPro" id="IPR036513">
    <property type="entry name" value="STAS_dom_sf"/>
</dbReference>
<dbReference type="InterPro" id="IPR002645">
    <property type="entry name" value="STAS_dom"/>
</dbReference>
<dbReference type="PANTHER" id="PTHR11814">
    <property type="entry name" value="SULFATE TRANSPORTER"/>
    <property type="match status" value="1"/>
</dbReference>
<dbReference type="Proteomes" id="UP000762676">
    <property type="component" value="Unassembled WGS sequence"/>
</dbReference>
<protein>
    <submittedName>
        <fullName evidence="5">Sulfate transporter-like</fullName>
    </submittedName>
</protein>
<evidence type="ECO:0000313" key="6">
    <source>
        <dbReference type="Proteomes" id="UP000762676"/>
    </source>
</evidence>
<organism evidence="5 6">
    <name type="scientific">Elysia marginata</name>
    <dbReference type="NCBI Taxonomy" id="1093978"/>
    <lineage>
        <taxon>Eukaryota</taxon>
        <taxon>Metazoa</taxon>
        <taxon>Spiralia</taxon>
        <taxon>Lophotrochozoa</taxon>
        <taxon>Mollusca</taxon>
        <taxon>Gastropoda</taxon>
        <taxon>Heterobranchia</taxon>
        <taxon>Euthyneura</taxon>
        <taxon>Panpulmonata</taxon>
        <taxon>Sacoglossa</taxon>
        <taxon>Placobranchoidea</taxon>
        <taxon>Plakobranchidae</taxon>
        <taxon>Elysia</taxon>
    </lineage>
</organism>
<keyword evidence="6" id="KW-1185">Reference proteome</keyword>
<evidence type="ECO:0000259" key="4">
    <source>
        <dbReference type="PROSITE" id="PS50801"/>
    </source>
</evidence>
<dbReference type="EMBL" id="BMAT01005276">
    <property type="protein sequence ID" value="GFR90206.1"/>
    <property type="molecule type" value="Genomic_DNA"/>
</dbReference>
<evidence type="ECO:0000256" key="1">
    <source>
        <dbReference type="SAM" id="Coils"/>
    </source>
</evidence>
<evidence type="ECO:0000256" key="2">
    <source>
        <dbReference type="SAM" id="MobiDB-lite"/>
    </source>
</evidence>
<evidence type="ECO:0000313" key="5">
    <source>
        <dbReference type="EMBL" id="GFR90206.1"/>
    </source>
</evidence>
<dbReference type="GO" id="GO:0055085">
    <property type="term" value="P:transmembrane transport"/>
    <property type="evidence" value="ECO:0007669"/>
    <property type="project" value="InterPro"/>
</dbReference>
<keyword evidence="3" id="KW-1133">Transmembrane helix</keyword>
<feature type="compositionally biased region" description="Low complexity" evidence="2">
    <location>
        <begin position="293"/>
        <end position="310"/>
    </location>
</feature>
<keyword evidence="1" id="KW-0175">Coiled coil</keyword>
<feature type="non-terminal residue" evidence="5">
    <location>
        <position position="1"/>
    </location>
</feature>